<evidence type="ECO:0000256" key="1">
    <source>
        <dbReference type="SAM" id="Phobius"/>
    </source>
</evidence>
<feature type="transmembrane region" description="Helical" evidence="1">
    <location>
        <begin position="722"/>
        <end position="748"/>
    </location>
</feature>
<comment type="caution">
    <text evidence="2">The sequence shown here is derived from an EMBL/GenBank/DDBJ whole genome shotgun (WGS) entry which is preliminary data.</text>
</comment>
<organism evidence="2 3">
    <name type="scientific">Streblomastix strix</name>
    <dbReference type="NCBI Taxonomy" id="222440"/>
    <lineage>
        <taxon>Eukaryota</taxon>
        <taxon>Metamonada</taxon>
        <taxon>Preaxostyla</taxon>
        <taxon>Oxymonadida</taxon>
        <taxon>Streblomastigidae</taxon>
        <taxon>Streblomastix</taxon>
    </lineage>
</organism>
<protein>
    <submittedName>
        <fullName evidence="2">Uncharacterized protein</fullName>
    </submittedName>
</protein>
<reference evidence="2 3" key="1">
    <citation type="submission" date="2019-03" db="EMBL/GenBank/DDBJ databases">
        <title>Single cell metagenomics reveals metabolic interactions within the superorganism composed of flagellate Streblomastix strix and complex community of Bacteroidetes bacteria on its surface.</title>
        <authorList>
            <person name="Treitli S.C."/>
            <person name="Kolisko M."/>
            <person name="Husnik F."/>
            <person name="Keeling P."/>
            <person name="Hampl V."/>
        </authorList>
    </citation>
    <scope>NUCLEOTIDE SEQUENCE [LARGE SCALE GENOMIC DNA]</scope>
    <source>
        <strain evidence="2">ST1C</strain>
    </source>
</reference>
<dbReference type="EMBL" id="SNRW01004245">
    <property type="protein sequence ID" value="KAA6387756.1"/>
    <property type="molecule type" value="Genomic_DNA"/>
</dbReference>
<keyword evidence="1" id="KW-0472">Membrane</keyword>
<keyword evidence="1" id="KW-1133">Transmembrane helix</keyword>
<dbReference type="Proteomes" id="UP000324800">
    <property type="component" value="Unassembled WGS sequence"/>
</dbReference>
<name>A0A5J4VZU3_9EUKA</name>
<keyword evidence="1" id="KW-0812">Transmembrane</keyword>
<accession>A0A5J4VZU3</accession>
<gene>
    <name evidence="2" type="ORF">EZS28_016719</name>
</gene>
<proteinExistence type="predicted"/>
<evidence type="ECO:0000313" key="3">
    <source>
        <dbReference type="Proteomes" id="UP000324800"/>
    </source>
</evidence>
<evidence type="ECO:0000313" key="2">
    <source>
        <dbReference type="EMBL" id="KAA6387756.1"/>
    </source>
</evidence>
<sequence length="912" mass="101251">MSSYDRFKSDQYPTVQIVAEQNALININNFIDSIFPIGQVIISFSKFDIDFADLYFLIGDSDSSLKFKSCYLFRNAGNIAINSYSLAVVNRGSFILENIDINGGNQYGYQPLILSISPKLIQFKSLTVSNVALTSGNTQPLLLNVTELGQESNIIISDVHVKQSTAGDEAQAGVIFIHASSPKKNDDTQIEPILLVENSDIVQNTLAPTTQSCTIQIEGLKPQQILIKNSTINNRQPPNSNKQYEIKIALPSGSVTLDLINKFQIVDFGITLYPVVVKILPNDQFIPLILPLSDQYANIRVNSNGSESCGSYIANFHNDVNTFSCALIIIKAQDALGLLKGVPRSIFLEGSFTENDLRTDNLHVSFTCLNAQSSSNQISFLPNLPISANPIDHALFRIHDGYITLTNLHIQRSNIIGSENAPIVVIINGIGQQSNRLQKNSPGKLVIERCILEGGNTAISDVWYDLGLTETCNVGYGAAIVADGRSVIQISGSTIRTFEGPTVRALNGASVTFDKNTIIDNNGQRNRNTLSSMQTNVVCEGGIGTTTVNIALDNATSYKSTGNGWVFSSSDNSCIVKATFNGEPAQPRSIPKIDQANVVVNITNQQDKITVNGKFFEPCLRTLVLELYEKNKVDKRMTLDFGIDSSYPTVEYLDSENIVFQFPYIQLKDLDYSVEWEISIYESGKREQTNWATSLPTVIDIIPDQPGDDKSGGTSKKIDIKLILSIAIPVGVFIIAVIIIFIIAVICLKYKNKKQSDSHKENEDIRMEYEISSLNENEKNESDRYVQRREIAYKVDKSGSDSDGDYISIQEVIDQHASPQNEKPDIRKNPVERVDASITTEDQQIPKDDLNIGMPTLIKDKIVSEEQEQTFDDGFQIQKQNKQFTIGEPTYEFEVFENKKALQIQLIEKNWL</sequence>
<dbReference type="AlphaFoldDB" id="A0A5J4VZU3"/>